<name>A0A3L6DHL8_MAIZE</name>
<dbReference type="InterPro" id="IPR000876">
    <property type="entry name" value="Ribosomal_eS4"/>
</dbReference>
<dbReference type="ExpressionAtlas" id="A0A3L6DHL8">
    <property type="expression patterns" value="baseline"/>
</dbReference>
<evidence type="ECO:0000313" key="2">
    <source>
        <dbReference type="EMBL" id="PWZ08095.1"/>
    </source>
</evidence>
<dbReference type="InterPro" id="IPR014722">
    <property type="entry name" value="Rib_uL2_dom2"/>
</dbReference>
<dbReference type="PANTHER" id="PTHR11581:SF44">
    <property type="entry name" value="RIBOSOMAL PROTEIN S4E CENTRAL REGION DOMAIN-CONTAINING PROTEIN"/>
    <property type="match status" value="1"/>
</dbReference>
<dbReference type="SMART" id="SM00739">
    <property type="entry name" value="KOW"/>
    <property type="match status" value="1"/>
</dbReference>
<sequence>MASRKRTLPRVVPSSPHLLLSPFRICAAIAGVAGAGRPRNPAAGGRRVDAGAHKESLLEQLHARRLAVLKALTSCSTSSSEMMEKLNEIVFDILEKSIIRGNLQYASLSALRRHPLDLGNQAFLHRAVEGNMTPEAALDHVRSIRPRVLLAPSQWYVTQVDLKLFFESICGELKVCRNGTIKIDLETNKIMDFIKFDVGNVVMVTGGRNTGRVGVIKNREKHKGSFETIHVLLGAFCYV</sequence>
<keyword evidence="2" id="KW-0687">Ribonucleoprotein</keyword>
<dbReference type="EMBL" id="NCVQ01000010">
    <property type="protein sequence ID" value="PWZ08095.1"/>
    <property type="molecule type" value="Genomic_DNA"/>
</dbReference>
<reference evidence="2" key="1">
    <citation type="journal article" date="2018" name="Nat. Genet.">
        <title>Extensive intraspecific gene order and gene structural variations between Mo17 and other maize genomes.</title>
        <authorList>
            <person name="Sun S."/>
            <person name="Zhou Y."/>
            <person name="Chen J."/>
            <person name="Shi J."/>
            <person name="Zhao H."/>
            <person name="Zhao H."/>
            <person name="Song W."/>
            <person name="Zhang M."/>
            <person name="Cui Y."/>
            <person name="Dong X."/>
            <person name="Liu H."/>
            <person name="Ma X."/>
            <person name="Jiao Y."/>
            <person name="Wang B."/>
            <person name="Wei X."/>
            <person name="Stein J.C."/>
            <person name="Glaubitz J.C."/>
            <person name="Lu F."/>
            <person name="Yu G."/>
            <person name="Liang C."/>
            <person name="Fengler K."/>
            <person name="Li B."/>
            <person name="Rafalski A."/>
            <person name="Schnable P.S."/>
            <person name="Ware D.H."/>
            <person name="Buckler E.S."/>
            <person name="Lai J."/>
        </authorList>
    </citation>
    <scope>NUCLEOTIDE SEQUENCE [LARGE SCALE GENOMIC DNA]</scope>
    <source>
        <tissue evidence="2">Seedling</tissue>
    </source>
</reference>
<organism evidence="2">
    <name type="scientific">Zea mays</name>
    <name type="common">Maize</name>
    <dbReference type="NCBI Taxonomy" id="4577"/>
    <lineage>
        <taxon>Eukaryota</taxon>
        <taxon>Viridiplantae</taxon>
        <taxon>Streptophyta</taxon>
        <taxon>Embryophyta</taxon>
        <taxon>Tracheophyta</taxon>
        <taxon>Spermatophyta</taxon>
        <taxon>Magnoliopsida</taxon>
        <taxon>Liliopsida</taxon>
        <taxon>Poales</taxon>
        <taxon>Poaceae</taxon>
        <taxon>PACMAD clade</taxon>
        <taxon>Panicoideae</taxon>
        <taxon>Andropogonodae</taxon>
        <taxon>Andropogoneae</taxon>
        <taxon>Tripsacinae</taxon>
        <taxon>Zea</taxon>
    </lineage>
</organism>
<dbReference type="Pfam" id="PF00467">
    <property type="entry name" value="KOW"/>
    <property type="match status" value="1"/>
</dbReference>
<dbReference type="GO" id="GO:0005840">
    <property type="term" value="C:ribosome"/>
    <property type="evidence" value="ECO:0007669"/>
    <property type="project" value="UniProtKB-KW"/>
</dbReference>
<dbReference type="CDD" id="cd06087">
    <property type="entry name" value="KOW_RPS4"/>
    <property type="match status" value="1"/>
</dbReference>
<evidence type="ECO:0000259" key="1">
    <source>
        <dbReference type="SMART" id="SM00739"/>
    </source>
</evidence>
<dbReference type="Gene3D" id="2.30.30.30">
    <property type="match status" value="1"/>
</dbReference>
<dbReference type="FunFam" id="2.30.30.30:FF:000031">
    <property type="entry name" value="40S ribosomal protein S4-3"/>
    <property type="match status" value="1"/>
</dbReference>
<accession>A0A3L6DHL8</accession>
<comment type="caution">
    <text evidence="2">The sequence shown here is derived from an EMBL/GenBank/DDBJ whole genome shotgun (WGS) entry which is preliminary data.</text>
</comment>
<dbReference type="PANTHER" id="PTHR11581">
    <property type="entry name" value="30S/40S RIBOSOMAL PROTEIN S4"/>
    <property type="match status" value="1"/>
</dbReference>
<dbReference type="GO" id="GO:0003735">
    <property type="term" value="F:structural constituent of ribosome"/>
    <property type="evidence" value="ECO:0007669"/>
    <property type="project" value="InterPro"/>
</dbReference>
<gene>
    <name evidence="2" type="primary">RPS4_5</name>
    <name evidence="2" type="ORF">Zm00014a_028913</name>
</gene>
<keyword evidence="2" id="KW-0689">Ribosomal protein</keyword>
<dbReference type="InterPro" id="IPR041982">
    <property type="entry name" value="Ribosomal_eS4_KOW"/>
</dbReference>
<proteinExistence type="predicted"/>
<dbReference type="InterPro" id="IPR005824">
    <property type="entry name" value="KOW"/>
</dbReference>
<feature type="domain" description="KOW" evidence="1">
    <location>
        <begin position="195"/>
        <end position="222"/>
    </location>
</feature>
<dbReference type="GO" id="GO:0006412">
    <property type="term" value="P:translation"/>
    <property type="evidence" value="ECO:0007669"/>
    <property type="project" value="InterPro"/>
</dbReference>
<dbReference type="AlphaFoldDB" id="A0A3L6DHL8"/>
<protein>
    <submittedName>
        <fullName evidence="2">40S ribosomal protein S4</fullName>
    </submittedName>
</protein>
<dbReference type="Proteomes" id="UP000251960">
    <property type="component" value="Chromosome 9"/>
</dbReference>